<dbReference type="Gene3D" id="1.10.8.60">
    <property type="match status" value="1"/>
</dbReference>
<dbReference type="InterPro" id="IPR025662">
    <property type="entry name" value="Sigma_54_int_dom_ATP-bd_1"/>
</dbReference>
<reference evidence="6" key="1">
    <citation type="journal article" date="2020" name="mSystems">
        <title>Genome- and Community-Level Interaction Insights into Carbon Utilization and Element Cycling Functions of Hydrothermarchaeota in Hydrothermal Sediment.</title>
        <authorList>
            <person name="Zhou Z."/>
            <person name="Liu Y."/>
            <person name="Xu W."/>
            <person name="Pan J."/>
            <person name="Luo Z.H."/>
            <person name="Li M."/>
        </authorList>
    </citation>
    <scope>NUCLEOTIDE SEQUENCE [LARGE SCALE GENOMIC DNA]</scope>
    <source>
        <strain evidence="6">HyVt-577</strain>
    </source>
</reference>
<dbReference type="Pfam" id="PF00158">
    <property type="entry name" value="Sigma54_activat"/>
    <property type="match status" value="1"/>
</dbReference>
<dbReference type="InterPro" id="IPR027417">
    <property type="entry name" value="P-loop_NTPase"/>
</dbReference>
<dbReference type="InterPro" id="IPR025944">
    <property type="entry name" value="Sigma_54_int_dom_CS"/>
</dbReference>
<dbReference type="InterPro" id="IPR003593">
    <property type="entry name" value="AAA+_ATPase"/>
</dbReference>
<dbReference type="SMART" id="SM00382">
    <property type="entry name" value="AAA"/>
    <property type="match status" value="1"/>
</dbReference>
<keyword evidence="4" id="KW-0804">Transcription</keyword>
<dbReference type="InterPro" id="IPR009057">
    <property type="entry name" value="Homeodomain-like_sf"/>
</dbReference>
<dbReference type="FunFam" id="3.40.50.300:FF:000006">
    <property type="entry name" value="DNA-binding transcriptional regulator NtrC"/>
    <property type="match status" value="1"/>
</dbReference>
<dbReference type="Gene3D" id="3.40.50.300">
    <property type="entry name" value="P-loop containing nucleotide triphosphate hydrolases"/>
    <property type="match status" value="1"/>
</dbReference>
<dbReference type="PROSITE" id="PS00675">
    <property type="entry name" value="SIGMA54_INTERACT_1"/>
    <property type="match status" value="1"/>
</dbReference>
<dbReference type="PANTHER" id="PTHR32071">
    <property type="entry name" value="TRANSCRIPTIONAL REGULATORY PROTEIN"/>
    <property type="match status" value="1"/>
</dbReference>
<dbReference type="CDD" id="cd00009">
    <property type="entry name" value="AAA"/>
    <property type="match status" value="1"/>
</dbReference>
<name>A0A7V4U240_CALAY</name>
<dbReference type="GO" id="GO:0005524">
    <property type="term" value="F:ATP binding"/>
    <property type="evidence" value="ECO:0007669"/>
    <property type="project" value="UniProtKB-KW"/>
</dbReference>
<dbReference type="InterPro" id="IPR058031">
    <property type="entry name" value="AAA_lid_NorR"/>
</dbReference>
<evidence type="ECO:0000256" key="4">
    <source>
        <dbReference type="ARBA" id="ARBA00023163"/>
    </source>
</evidence>
<organism evidence="6">
    <name type="scientific">Caldithrix abyssi</name>
    <dbReference type="NCBI Taxonomy" id="187145"/>
    <lineage>
        <taxon>Bacteria</taxon>
        <taxon>Pseudomonadati</taxon>
        <taxon>Calditrichota</taxon>
        <taxon>Calditrichia</taxon>
        <taxon>Calditrichales</taxon>
        <taxon>Calditrichaceae</taxon>
        <taxon>Caldithrix</taxon>
    </lineage>
</organism>
<dbReference type="InterPro" id="IPR002078">
    <property type="entry name" value="Sigma_54_int"/>
</dbReference>
<dbReference type="EMBL" id="DRQG01000118">
    <property type="protein sequence ID" value="HGY56625.1"/>
    <property type="molecule type" value="Genomic_DNA"/>
</dbReference>
<evidence type="ECO:0000256" key="2">
    <source>
        <dbReference type="ARBA" id="ARBA00022840"/>
    </source>
</evidence>
<protein>
    <submittedName>
        <fullName evidence="6">Sigma-54-dependent Fis family transcriptional regulator</fullName>
    </submittedName>
</protein>
<feature type="domain" description="Sigma-54 factor interaction" evidence="5">
    <location>
        <begin position="131"/>
        <end position="360"/>
    </location>
</feature>
<evidence type="ECO:0000259" key="5">
    <source>
        <dbReference type="PROSITE" id="PS50045"/>
    </source>
</evidence>
<comment type="caution">
    <text evidence="6">The sequence shown here is derived from an EMBL/GenBank/DDBJ whole genome shotgun (WGS) entry which is preliminary data.</text>
</comment>
<dbReference type="SUPFAM" id="SSF46689">
    <property type="entry name" value="Homeodomain-like"/>
    <property type="match status" value="1"/>
</dbReference>
<dbReference type="GO" id="GO:0006355">
    <property type="term" value="P:regulation of DNA-templated transcription"/>
    <property type="evidence" value="ECO:0007669"/>
    <property type="project" value="InterPro"/>
</dbReference>
<gene>
    <name evidence="6" type="ORF">ENK44_13025</name>
</gene>
<dbReference type="PROSITE" id="PS00688">
    <property type="entry name" value="SIGMA54_INTERACT_3"/>
    <property type="match status" value="1"/>
</dbReference>
<keyword evidence="1" id="KW-0547">Nucleotide-binding</keyword>
<accession>A0A7V4U240</accession>
<evidence type="ECO:0000313" key="6">
    <source>
        <dbReference type="EMBL" id="HGY56625.1"/>
    </source>
</evidence>
<dbReference type="PROSITE" id="PS50045">
    <property type="entry name" value="SIGMA54_INTERACT_4"/>
    <property type="match status" value="1"/>
</dbReference>
<evidence type="ECO:0000256" key="3">
    <source>
        <dbReference type="ARBA" id="ARBA00023015"/>
    </source>
</evidence>
<dbReference type="Gene3D" id="1.10.10.60">
    <property type="entry name" value="Homeodomain-like"/>
    <property type="match status" value="1"/>
</dbReference>
<keyword evidence="3" id="KW-0805">Transcription regulation</keyword>
<keyword evidence="2" id="KW-0067">ATP-binding</keyword>
<proteinExistence type="predicted"/>
<dbReference type="SUPFAM" id="SSF52540">
    <property type="entry name" value="P-loop containing nucleoside triphosphate hydrolases"/>
    <property type="match status" value="1"/>
</dbReference>
<dbReference type="AlphaFoldDB" id="A0A7V4U240"/>
<dbReference type="Proteomes" id="UP000885779">
    <property type="component" value="Unassembled WGS sequence"/>
</dbReference>
<sequence length="437" mass="50388">MADILIYEKRTNRRSILKNLLPAEHNAFFVSTPGQLLTSIEQKPFPVTIVDSSLLKKQDLTELIAQLKFNNQNTVLILLQETQKETADESHILYVPFTTAGLQDLAVLIRYHAKHPMPVEQKNKTGDGTKFIGKSHAIRQILEQIELVKDAEIHLLITGETGSGKTELARYIHIRSHRNREPFVHINCAAIPENLLESELFGYKKGAFTGAFTDKTGIFGSARRGTVFLDEIGEIPSYLQAKLLKVVDEKDYYPVGSTIPKKVYARIITATNKNLVEAVRERRFREDLYYRLNTILINIPPLRERIEDIPELFTYFVKKHVSENNYAMPSIDPLVFELLVQYNWPGNVRELQNIVERIVYRQPKQITPAMLPDDFFTTPSAKIVQAAENRWPLERVKREYAKYIFKMTDKNKSQAARILQIDIKTMRKLLRPVQKDN</sequence>
<evidence type="ECO:0000256" key="1">
    <source>
        <dbReference type="ARBA" id="ARBA00022741"/>
    </source>
</evidence>
<dbReference type="Pfam" id="PF25601">
    <property type="entry name" value="AAA_lid_14"/>
    <property type="match status" value="1"/>
</dbReference>